<dbReference type="InterPro" id="IPR048366">
    <property type="entry name" value="TNP-like_GBD"/>
</dbReference>
<feature type="non-terminal residue" evidence="3">
    <location>
        <position position="207"/>
    </location>
</feature>
<evidence type="ECO:0000259" key="2">
    <source>
        <dbReference type="Pfam" id="PF21788"/>
    </source>
</evidence>
<evidence type="ECO:0000313" key="4">
    <source>
        <dbReference type="Proteomes" id="UP000000311"/>
    </source>
</evidence>
<dbReference type="STRING" id="104421.E2AXT6"/>
<feature type="domain" description="Transposable element P transposase-like RNase H" evidence="1">
    <location>
        <begin position="2"/>
        <end position="60"/>
    </location>
</feature>
<sequence length="207" mass="23943">TINESWKLPLGYFFIESLNSNKKANLVNHCLQLLENCKVTVINITFDCCPTNLTMSKVLGCKFEFEKKLNQSAKEPVLVLQTKISYENPVFIFPDPSHIMKLIRNVLAEKGILYDDNNEEINFKYLKKLNELQDNEGLHLCNKINKRHIEFFKQKMKVKLATQLLSKSVAEALMFCSEHLKLEDFKDCGPTVKFILMMNDAFDVLNS</sequence>
<proteinExistence type="predicted"/>
<evidence type="ECO:0000313" key="3">
    <source>
        <dbReference type="EMBL" id="EFN61753.1"/>
    </source>
</evidence>
<evidence type="ECO:0000259" key="1">
    <source>
        <dbReference type="Pfam" id="PF21787"/>
    </source>
</evidence>
<dbReference type="Proteomes" id="UP000000311">
    <property type="component" value="Unassembled WGS sequence"/>
</dbReference>
<keyword evidence="4" id="KW-1185">Reference proteome</keyword>
<protein>
    <submittedName>
        <fullName evidence="3">THAP domain-containing protein 9</fullName>
    </submittedName>
</protein>
<dbReference type="Pfam" id="PF21788">
    <property type="entry name" value="TNP-like_GBD"/>
    <property type="match status" value="1"/>
</dbReference>
<name>E2AXT6_CAMFO</name>
<dbReference type="InterPro" id="IPR048365">
    <property type="entry name" value="TNP-like_RNaseH_N"/>
</dbReference>
<dbReference type="Pfam" id="PF21787">
    <property type="entry name" value="TNP-like_RNaseH_N"/>
    <property type="match status" value="1"/>
</dbReference>
<dbReference type="EMBL" id="GL443670">
    <property type="protein sequence ID" value="EFN61753.1"/>
    <property type="molecule type" value="Genomic_DNA"/>
</dbReference>
<organism evidence="4">
    <name type="scientific">Camponotus floridanus</name>
    <name type="common">Florida carpenter ant</name>
    <dbReference type="NCBI Taxonomy" id="104421"/>
    <lineage>
        <taxon>Eukaryota</taxon>
        <taxon>Metazoa</taxon>
        <taxon>Ecdysozoa</taxon>
        <taxon>Arthropoda</taxon>
        <taxon>Hexapoda</taxon>
        <taxon>Insecta</taxon>
        <taxon>Pterygota</taxon>
        <taxon>Neoptera</taxon>
        <taxon>Endopterygota</taxon>
        <taxon>Hymenoptera</taxon>
        <taxon>Apocrita</taxon>
        <taxon>Aculeata</taxon>
        <taxon>Formicoidea</taxon>
        <taxon>Formicidae</taxon>
        <taxon>Formicinae</taxon>
        <taxon>Camponotus</taxon>
    </lineage>
</organism>
<feature type="domain" description="Transposable element P transposase-like GTP-binding insertion" evidence="2">
    <location>
        <begin position="97"/>
        <end position="207"/>
    </location>
</feature>
<feature type="non-terminal residue" evidence="3">
    <location>
        <position position="1"/>
    </location>
</feature>
<gene>
    <name evidence="3" type="ORF">EAG_00445</name>
</gene>
<reference evidence="3 4" key="1">
    <citation type="journal article" date="2010" name="Science">
        <title>Genomic comparison of the ants Camponotus floridanus and Harpegnathos saltator.</title>
        <authorList>
            <person name="Bonasio R."/>
            <person name="Zhang G."/>
            <person name="Ye C."/>
            <person name="Mutti N.S."/>
            <person name="Fang X."/>
            <person name="Qin N."/>
            <person name="Donahue G."/>
            <person name="Yang P."/>
            <person name="Li Q."/>
            <person name="Li C."/>
            <person name="Zhang P."/>
            <person name="Huang Z."/>
            <person name="Berger S.L."/>
            <person name="Reinberg D."/>
            <person name="Wang J."/>
            <person name="Liebig J."/>
        </authorList>
    </citation>
    <scope>NUCLEOTIDE SEQUENCE [LARGE SCALE GENOMIC DNA]</scope>
    <source>
        <strain evidence="4">C129</strain>
    </source>
</reference>
<dbReference type="OMA" id="TVINITF"/>
<dbReference type="InParanoid" id="E2AXT6"/>
<accession>E2AXT6</accession>
<dbReference type="AlphaFoldDB" id="E2AXT6"/>